<dbReference type="InterPro" id="IPR001114">
    <property type="entry name" value="Adenylosuccinate_synthetase"/>
</dbReference>
<dbReference type="AlphaFoldDB" id="A0A7R8WQE9"/>
<keyword evidence="1" id="KW-0436">Ligase</keyword>
<accession>A0A7R8WQE9</accession>
<dbReference type="GO" id="GO:0004019">
    <property type="term" value="F:adenylosuccinate synthase activity"/>
    <property type="evidence" value="ECO:0007669"/>
    <property type="project" value="InterPro"/>
</dbReference>
<keyword evidence="3" id="KW-0547">Nucleotide-binding</keyword>
<dbReference type="OrthoDB" id="10265645at2759"/>
<dbReference type="GO" id="GO:0005737">
    <property type="term" value="C:cytoplasm"/>
    <property type="evidence" value="ECO:0007669"/>
    <property type="project" value="TreeGrafter"/>
</dbReference>
<dbReference type="PANTHER" id="PTHR11846">
    <property type="entry name" value="ADENYLOSUCCINATE SYNTHETASE"/>
    <property type="match status" value="1"/>
</dbReference>
<dbReference type="InterPro" id="IPR042110">
    <property type="entry name" value="Adenylosuccinate_synth_dom2"/>
</dbReference>
<keyword evidence="5" id="KW-0460">Magnesium</keyword>
<dbReference type="GO" id="GO:0044208">
    <property type="term" value="P:'de novo' AMP biosynthetic process"/>
    <property type="evidence" value="ECO:0007669"/>
    <property type="project" value="TreeGrafter"/>
</dbReference>
<name>A0A7R8WQE9_9CRUS</name>
<dbReference type="Pfam" id="PF00709">
    <property type="entry name" value="Adenylsucc_synt"/>
    <property type="match status" value="1"/>
</dbReference>
<proteinExistence type="inferred from homology"/>
<evidence type="ECO:0000256" key="1">
    <source>
        <dbReference type="ARBA" id="ARBA00022598"/>
    </source>
</evidence>
<keyword evidence="6" id="KW-0342">GTP-binding</keyword>
<feature type="non-terminal residue" evidence="7">
    <location>
        <position position="131"/>
    </location>
</feature>
<reference evidence="7" key="1">
    <citation type="submission" date="2020-11" db="EMBL/GenBank/DDBJ databases">
        <authorList>
            <person name="Tran Van P."/>
        </authorList>
    </citation>
    <scope>NUCLEOTIDE SEQUENCE</scope>
</reference>
<evidence type="ECO:0000256" key="2">
    <source>
        <dbReference type="ARBA" id="ARBA00022723"/>
    </source>
</evidence>
<dbReference type="PANTHER" id="PTHR11846:SF0">
    <property type="entry name" value="ADENYLOSUCCINATE SYNTHETASE"/>
    <property type="match status" value="1"/>
</dbReference>
<dbReference type="SMART" id="SM00788">
    <property type="entry name" value="Adenylsucc_synt"/>
    <property type="match status" value="1"/>
</dbReference>
<organism evidence="7">
    <name type="scientific">Cyprideis torosa</name>
    <dbReference type="NCBI Taxonomy" id="163714"/>
    <lineage>
        <taxon>Eukaryota</taxon>
        <taxon>Metazoa</taxon>
        <taxon>Ecdysozoa</taxon>
        <taxon>Arthropoda</taxon>
        <taxon>Crustacea</taxon>
        <taxon>Oligostraca</taxon>
        <taxon>Ostracoda</taxon>
        <taxon>Podocopa</taxon>
        <taxon>Podocopida</taxon>
        <taxon>Cytherocopina</taxon>
        <taxon>Cytheroidea</taxon>
        <taxon>Cytherideidae</taxon>
        <taxon>Cyprideis</taxon>
    </lineage>
</organism>
<dbReference type="GO" id="GO:0046040">
    <property type="term" value="P:IMP metabolic process"/>
    <property type="evidence" value="ECO:0007669"/>
    <property type="project" value="TreeGrafter"/>
</dbReference>
<evidence type="ECO:0000313" key="7">
    <source>
        <dbReference type="EMBL" id="CAD7236171.1"/>
    </source>
</evidence>
<protein>
    <submittedName>
        <fullName evidence="7">Uncharacterized protein</fullName>
    </submittedName>
</protein>
<evidence type="ECO:0000256" key="6">
    <source>
        <dbReference type="ARBA" id="ARBA00023134"/>
    </source>
</evidence>
<dbReference type="GO" id="GO:0005525">
    <property type="term" value="F:GTP binding"/>
    <property type="evidence" value="ECO:0007669"/>
    <property type="project" value="UniProtKB-KW"/>
</dbReference>
<dbReference type="FunFam" id="1.10.300.10:FF:000001">
    <property type="entry name" value="Adenylosuccinate synthetase"/>
    <property type="match status" value="1"/>
</dbReference>
<keyword evidence="2" id="KW-0479">Metal-binding</keyword>
<dbReference type="InterPro" id="IPR033128">
    <property type="entry name" value="Adenylosuccin_syn_Lys_AS"/>
</dbReference>
<dbReference type="Gene3D" id="3.40.440.10">
    <property type="entry name" value="Adenylosuccinate Synthetase, subunit A, domain 1"/>
    <property type="match status" value="1"/>
</dbReference>
<dbReference type="Gene3D" id="1.10.300.10">
    <property type="entry name" value="Adenylosuccinate Synthetase, subunit A, domain 2"/>
    <property type="match status" value="1"/>
</dbReference>
<gene>
    <name evidence="7" type="ORF">CTOB1V02_LOCUS13986</name>
</gene>
<dbReference type="EMBL" id="OB677010">
    <property type="protein sequence ID" value="CAD7236171.1"/>
    <property type="molecule type" value="Genomic_DNA"/>
</dbReference>
<dbReference type="InterPro" id="IPR027417">
    <property type="entry name" value="P-loop_NTPase"/>
</dbReference>
<sequence>MPYHILIDEYREEMAGLSKIGTTKKGIGPCYEDKVARSGIRMIDLLNEDVLREKLEKNLKEKNIIFDKLFNKPMLNFDEIFEQYLAYGQLLQNRITDSIIELNDAVDADKTVLFEGAQALMLDIDYGTYPY</sequence>
<dbReference type="HAMAP" id="MF_00011">
    <property type="entry name" value="Adenylosucc_synth"/>
    <property type="match status" value="1"/>
</dbReference>
<evidence type="ECO:0000256" key="5">
    <source>
        <dbReference type="ARBA" id="ARBA00022842"/>
    </source>
</evidence>
<keyword evidence="4" id="KW-0658">Purine biosynthesis</keyword>
<evidence type="ECO:0000256" key="4">
    <source>
        <dbReference type="ARBA" id="ARBA00022755"/>
    </source>
</evidence>
<evidence type="ECO:0000256" key="3">
    <source>
        <dbReference type="ARBA" id="ARBA00022741"/>
    </source>
</evidence>
<dbReference type="InterPro" id="IPR042109">
    <property type="entry name" value="Adenylosuccinate_synth_dom1"/>
</dbReference>
<dbReference type="GO" id="GO:0046872">
    <property type="term" value="F:metal ion binding"/>
    <property type="evidence" value="ECO:0007669"/>
    <property type="project" value="UniProtKB-KW"/>
</dbReference>
<dbReference type="PROSITE" id="PS00513">
    <property type="entry name" value="ADENYLOSUCCIN_SYN_2"/>
    <property type="match status" value="1"/>
</dbReference>
<dbReference type="SUPFAM" id="SSF52540">
    <property type="entry name" value="P-loop containing nucleoside triphosphate hydrolases"/>
    <property type="match status" value="1"/>
</dbReference>